<dbReference type="Proteomes" id="UP000011134">
    <property type="component" value="Unassembled WGS sequence"/>
</dbReference>
<protein>
    <submittedName>
        <fullName evidence="1">Uncharacterized protein</fullName>
    </submittedName>
</protein>
<accession>L8JAP3</accession>
<organism evidence="1 2">
    <name type="scientific">Photobacterium marinum</name>
    <dbReference type="NCBI Taxonomy" id="1056511"/>
    <lineage>
        <taxon>Bacteria</taxon>
        <taxon>Pseudomonadati</taxon>
        <taxon>Pseudomonadota</taxon>
        <taxon>Gammaproteobacteria</taxon>
        <taxon>Vibrionales</taxon>
        <taxon>Vibrionaceae</taxon>
        <taxon>Photobacterium</taxon>
    </lineage>
</organism>
<comment type="caution">
    <text evidence="1">The sequence shown here is derived from an EMBL/GenBank/DDBJ whole genome shotgun (WGS) entry which is preliminary data.</text>
</comment>
<evidence type="ECO:0000313" key="2">
    <source>
        <dbReference type="Proteomes" id="UP000011134"/>
    </source>
</evidence>
<dbReference type="PATRIC" id="fig|1056511.3.peg.2920"/>
<dbReference type="AlphaFoldDB" id="L8JAP3"/>
<name>L8JAP3_9GAMM</name>
<gene>
    <name evidence="1" type="ORF">C942_01845</name>
</gene>
<reference evidence="1 2" key="1">
    <citation type="submission" date="2012-12" db="EMBL/GenBank/DDBJ databases">
        <title>Genome Assembly of Photobacterium sp. AK15.</title>
        <authorList>
            <person name="Khatri I."/>
            <person name="Vaidya B."/>
            <person name="Srinivas T.N.R."/>
            <person name="Subramanian S."/>
            <person name="Pinnaka A."/>
        </authorList>
    </citation>
    <scope>NUCLEOTIDE SEQUENCE [LARGE SCALE GENOMIC DNA]</scope>
    <source>
        <strain evidence="1 2">AK15</strain>
    </source>
</reference>
<proteinExistence type="predicted"/>
<keyword evidence="2" id="KW-1185">Reference proteome</keyword>
<dbReference type="EMBL" id="AMZO01000020">
    <property type="protein sequence ID" value="ELR65273.1"/>
    <property type="molecule type" value="Genomic_DNA"/>
</dbReference>
<sequence>MSLKAAFVKIAAFVGFIVQIKKWYERNTLCHSLSFFR</sequence>
<evidence type="ECO:0000313" key="1">
    <source>
        <dbReference type="EMBL" id="ELR65273.1"/>
    </source>
</evidence>